<evidence type="ECO:0000313" key="10">
    <source>
        <dbReference type="EMBL" id="TBN57128.1"/>
    </source>
</evidence>
<evidence type="ECO:0000256" key="7">
    <source>
        <dbReference type="SAM" id="MobiDB-lite"/>
    </source>
</evidence>
<dbReference type="Pfam" id="PF05977">
    <property type="entry name" value="MFS_3"/>
    <property type="match status" value="1"/>
</dbReference>
<dbReference type="GO" id="GO:0005886">
    <property type="term" value="C:plasma membrane"/>
    <property type="evidence" value="ECO:0007669"/>
    <property type="project" value="UniProtKB-SubCell"/>
</dbReference>
<dbReference type="Proteomes" id="UP000294194">
    <property type="component" value="Unassembled WGS sequence"/>
</dbReference>
<keyword evidence="4 8" id="KW-0812">Transmembrane</keyword>
<keyword evidence="11" id="KW-1185">Reference proteome</keyword>
<keyword evidence="5 8" id="KW-1133">Transmembrane helix</keyword>
<keyword evidence="6 8" id="KW-0472">Membrane</keyword>
<comment type="caution">
    <text evidence="10">The sequence shown here is derived from an EMBL/GenBank/DDBJ whole genome shotgun (WGS) entry which is preliminary data.</text>
</comment>
<dbReference type="InterPro" id="IPR036259">
    <property type="entry name" value="MFS_trans_sf"/>
</dbReference>
<proteinExistence type="predicted"/>
<dbReference type="EMBL" id="SISG01000001">
    <property type="protein sequence ID" value="TBN57128.1"/>
    <property type="molecule type" value="Genomic_DNA"/>
</dbReference>
<evidence type="ECO:0000256" key="1">
    <source>
        <dbReference type="ARBA" id="ARBA00004651"/>
    </source>
</evidence>
<dbReference type="PROSITE" id="PS50850">
    <property type="entry name" value="MFS"/>
    <property type="match status" value="1"/>
</dbReference>
<evidence type="ECO:0000256" key="8">
    <source>
        <dbReference type="SAM" id="Phobius"/>
    </source>
</evidence>
<feature type="transmembrane region" description="Helical" evidence="8">
    <location>
        <begin position="522"/>
        <end position="543"/>
    </location>
</feature>
<evidence type="ECO:0000256" key="2">
    <source>
        <dbReference type="ARBA" id="ARBA00022448"/>
    </source>
</evidence>
<dbReference type="SUPFAM" id="SSF103473">
    <property type="entry name" value="MFS general substrate transporter"/>
    <property type="match status" value="1"/>
</dbReference>
<feature type="transmembrane region" description="Helical" evidence="8">
    <location>
        <begin position="367"/>
        <end position="389"/>
    </location>
</feature>
<feature type="transmembrane region" description="Helical" evidence="8">
    <location>
        <begin position="454"/>
        <end position="474"/>
    </location>
</feature>
<feature type="transmembrane region" description="Helical" evidence="8">
    <location>
        <begin position="428"/>
        <end position="448"/>
    </location>
</feature>
<dbReference type="Gene3D" id="1.20.1250.20">
    <property type="entry name" value="MFS general substrate transporter like domains"/>
    <property type="match status" value="1"/>
</dbReference>
<dbReference type="InterPro" id="IPR020846">
    <property type="entry name" value="MFS_dom"/>
</dbReference>
<feature type="transmembrane region" description="Helical" evidence="8">
    <location>
        <begin position="156"/>
        <end position="182"/>
    </location>
</feature>
<feature type="transmembrane region" description="Helical" evidence="8">
    <location>
        <begin position="188"/>
        <end position="207"/>
    </location>
</feature>
<evidence type="ECO:0000256" key="6">
    <source>
        <dbReference type="ARBA" id="ARBA00023136"/>
    </source>
</evidence>
<name>A0A4Q9GU39_9MICO</name>
<keyword evidence="3" id="KW-1003">Cell membrane</keyword>
<evidence type="ECO:0000256" key="5">
    <source>
        <dbReference type="ARBA" id="ARBA00022989"/>
    </source>
</evidence>
<dbReference type="InterPro" id="IPR010290">
    <property type="entry name" value="TM_effector"/>
</dbReference>
<keyword evidence="2" id="KW-0813">Transport</keyword>
<evidence type="ECO:0000256" key="3">
    <source>
        <dbReference type="ARBA" id="ARBA00022475"/>
    </source>
</evidence>
<dbReference type="GO" id="GO:0022857">
    <property type="term" value="F:transmembrane transporter activity"/>
    <property type="evidence" value="ECO:0007669"/>
    <property type="project" value="InterPro"/>
</dbReference>
<feature type="compositionally biased region" description="Basic residues" evidence="7">
    <location>
        <begin position="73"/>
        <end position="83"/>
    </location>
</feature>
<feature type="domain" description="Major facilitator superfamily (MFS) profile" evidence="9">
    <location>
        <begin position="153"/>
        <end position="548"/>
    </location>
</feature>
<dbReference type="PANTHER" id="PTHR23513:SF6">
    <property type="entry name" value="MAJOR FACILITATOR SUPERFAMILY ASSOCIATED DOMAIN-CONTAINING PROTEIN"/>
    <property type="match status" value="1"/>
</dbReference>
<reference evidence="11" key="1">
    <citation type="submission" date="2019-02" db="EMBL/GenBank/DDBJ databases">
        <title>Glaciihabitans arcticus sp. nov., a psychrotolerant bacterium isolated from polar soil.</title>
        <authorList>
            <person name="Dahal R.H."/>
        </authorList>
    </citation>
    <scope>NUCLEOTIDE SEQUENCE [LARGE SCALE GENOMIC DNA]</scope>
    <source>
        <strain evidence="11">RP-3-7</strain>
    </source>
</reference>
<accession>A0A4Q9GU39</accession>
<feature type="region of interest" description="Disordered" evidence="7">
    <location>
        <begin position="1"/>
        <end position="146"/>
    </location>
</feature>
<feature type="compositionally biased region" description="Basic residues" evidence="7">
    <location>
        <begin position="1"/>
        <end position="11"/>
    </location>
</feature>
<protein>
    <submittedName>
        <fullName evidence="10">MFS transporter</fullName>
    </submittedName>
</protein>
<evidence type="ECO:0000313" key="11">
    <source>
        <dbReference type="Proteomes" id="UP000294194"/>
    </source>
</evidence>
<feature type="transmembrane region" description="Helical" evidence="8">
    <location>
        <begin position="312"/>
        <end position="331"/>
    </location>
</feature>
<evidence type="ECO:0000256" key="4">
    <source>
        <dbReference type="ARBA" id="ARBA00022692"/>
    </source>
</evidence>
<organism evidence="10 11">
    <name type="scientific">Glaciihabitans arcticus</name>
    <dbReference type="NCBI Taxonomy" id="2668039"/>
    <lineage>
        <taxon>Bacteria</taxon>
        <taxon>Bacillati</taxon>
        <taxon>Actinomycetota</taxon>
        <taxon>Actinomycetes</taxon>
        <taxon>Micrococcales</taxon>
        <taxon>Microbacteriaceae</taxon>
        <taxon>Glaciihabitans</taxon>
    </lineage>
</organism>
<dbReference type="CDD" id="cd06173">
    <property type="entry name" value="MFS_MefA_like"/>
    <property type="match status" value="1"/>
</dbReference>
<feature type="transmembrane region" description="Helical" evidence="8">
    <location>
        <begin position="497"/>
        <end position="516"/>
    </location>
</feature>
<evidence type="ECO:0000259" key="9">
    <source>
        <dbReference type="PROSITE" id="PS50850"/>
    </source>
</evidence>
<dbReference type="PANTHER" id="PTHR23513">
    <property type="entry name" value="INTEGRAL MEMBRANE EFFLUX PROTEIN-RELATED"/>
    <property type="match status" value="1"/>
</dbReference>
<dbReference type="AlphaFoldDB" id="A0A4Q9GU39"/>
<sequence>MAGGPRSRRCRATCSTRPPAPESRRSPQRSPPARGSRSCTACAPRSGRDRSPATSTFPPERPSPPSVWASSLLRHRTLRRTPSRRLSASTRPAPGPAYRPSGVTCSSSVAPGRSPSDHNAHSTPRGDAGGSTGQRARPVHHHPVTRRDSLGRSFRGLWFATGAANLGDGVVLFALPLLAIAAGASDGLVALVTTLATLAWPLFGIHGGWLVDHLGARRILFWANSVRGVYLVGLAVAMLFGELEFWVVAVAAVLYGVAEVLVDTSLVSAVPGTVRMRHRGRANARIEATITVSNEFAGAPLGGLLISLGHVFAVGAGGVLYLLALVGIAFVRPASERPGTAPIPVTEPDRRVRAGMSFLWASATLRWLTLINAGMNLVWGMFMSVIVLYVVRPGPLDASAFAYGFVFTGMAVGGLLASLAYGWLRKRVGVSVLLGIDTIGTLILVLAPALGVDYVLLLVSGAVAAAGSSVWRILNSGIRQHLVPDYLLGRVYSASRVISWGALPIGSALAGLLVTVSGLNSVFVVASCIAGAMIVAFVVLAFVHPLRNADGHNNANGHDDANAHDSD</sequence>
<comment type="subcellular location">
    <subcellularLocation>
        <location evidence="1">Cell membrane</location>
        <topology evidence="1">Multi-pass membrane protein</topology>
    </subcellularLocation>
</comment>
<gene>
    <name evidence="10" type="ORF">EYE40_06770</name>
</gene>
<feature type="transmembrane region" description="Helical" evidence="8">
    <location>
        <begin position="401"/>
        <end position="421"/>
    </location>
</feature>